<reference evidence="3 4" key="1">
    <citation type="journal article" date="2014" name="BMC Genomics">
        <title>Comparative genomics of the major fungal agents of human and animal Sporotrichosis: Sporothrix schenckii and Sporothrix brasiliensis.</title>
        <authorList>
            <person name="Teixeira M.M."/>
            <person name="de Almeida L.G."/>
            <person name="Kubitschek-Barreira P."/>
            <person name="Alves F.L."/>
            <person name="Kioshima E.S."/>
            <person name="Abadio A.K."/>
            <person name="Fernandes L."/>
            <person name="Derengowski L.S."/>
            <person name="Ferreira K.S."/>
            <person name="Souza R.C."/>
            <person name="Ruiz J.C."/>
            <person name="de Andrade N.C."/>
            <person name="Paes H.C."/>
            <person name="Nicola A.M."/>
            <person name="Albuquerque P."/>
            <person name="Gerber A.L."/>
            <person name="Martins V.P."/>
            <person name="Peconick L.D."/>
            <person name="Neto A.V."/>
            <person name="Chaucanez C.B."/>
            <person name="Silva P.A."/>
            <person name="Cunha O.L."/>
            <person name="de Oliveira F.F."/>
            <person name="dos Santos T.C."/>
            <person name="Barros A.L."/>
            <person name="Soares M.A."/>
            <person name="de Oliveira L.M."/>
            <person name="Marini M.M."/>
            <person name="Villalobos-Duno H."/>
            <person name="Cunha M.M."/>
            <person name="de Hoog S."/>
            <person name="da Silveira J.F."/>
            <person name="Henrissat B."/>
            <person name="Nino-Vega G.A."/>
            <person name="Cisalpino P.S."/>
            <person name="Mora-Montes H.M."/>
            <person name="Almeida S.R."/>
            <person name="Stajich J.E."/>
            <person name="Lopes-Bezerra L.M."/>
            <person name="Vasconcelos A.T."/>
            <person name="Felipe M.S."/>
        </authorList>
    </citation>
    <scope>NUCLEOTIDE SEQUENCE [LARGE SCALE GENOMIC DNA]</scope>
    <source>
        <strain evidence="3 4">1099-18</strain>
    </source>
</reference>
<reference evidence="3 4" key="2">
    <citation type="journal article" date="2015" name="Eukaryot. Cell">
        <title>Asexual propagation of a virulent clone complex in a human and feline outbreak of sporotrichosis.</title>
        <authorList>
            <person name="Teixeira Mde M."/>
            <person name="Rodrigues A.M."/>
            <person name="Tsui C.K."/>
            <person name="de Almeida L.G."/>
            <person name="Van Diepeningen A.D."/>
            <person name="van den Ende B.G."/>
            <person name="Fernandes G.F."/>
            <person name="Kano R."/>
            <person name="Hamelin R.C."/>
            <person name="Lopes-Bezerra L.M."/>
            <person name="Vasconcelos A.T."/>
            <person name="de Hoog S."/>
            <person name="de Camargo Z.P."/>
            <person name="Felipe M.S."/>
        </authorList>
    </citation>
    <scope>NUCLEOTIDE SEQUENCE [LARGE SCALE GENOMIC DNA]</scope>
    <source>
        <strain evidence="3 4">1099-18</strain>
    </source>
</reference>
<dbReference type="InterPro" id="IPR007312">
    <property type="entry name" value="Phosphoesterase"/>
</dbReference>
<sequence length="641" mass="71330">MPLSGPSTMAKFAAAALLGLAATADAAKSLKDIKHVVMMMMENRSLQHYFGTMAGVRGFADPNVQINPTNNLPIWYQPVSTLTDKAEYLLPYWLNYENTEEGYNKSQCLCAGANNWIPTHQAMNHGANDQWAVIDDPQSWGYFKRQDIAYHFALAESYTLADMYHAAIMSNTDPNRWYWQSGTINVPGGKTPLGSGGVVLDDNQSNGCVATNLDCLPLQWPAFAQKLDEAGVDWRSYQESYNWATNNGLFYFEAFQNAPKNSSLYQRGLAFDGDNSLAAFKAAAANGTLPEVSWCFPPGNLQEHPPYTPQDGSWWINEIVNATLHGPNYEDTVILLNWDEAGGWGDAVLPVIPPNGTAGEYFEDPYGTLGYTWSGPGVRIPLIMISPYTRGGHVFTERGDHSSILLFLEEWLAARGYKGLDTKDTMSDWRREHESNLVNAFDFENPDFSIPDLPVPETPIQDSEGHLLGLYAGYCSKVFGTSCSSSEYYLPYPYGNQTEEESLYFEDGFKGVRGYLTEGRYLVFESNGYALTTDGNSKQFTAKKATAGHEKIQQRWVLHALEEEGTTFHIQSASNNYYISQHSSLSISESGAEVYNITYMGNSQYKLQKENGAYLNIDSDGNLSFTSTPVGYNVYSVTYHS</sequence>
<keyword evidence="2" id="KW-0732">Signal</keyword>
<dbReference type="KEGG" id="ssck:SPSK_07019"/>
<comment type="caution">
    <text evidence="3">The sequence shown here is derived from an EMBL/GenBank/DDBJ whole genome shotgun (WGS) entry which is preliminary data.</text>
</comment>
<dbReference type="AlphaFoldDB" id="A0A0F2MFR5"/>
<dbReference type="GO" id="GO:0042578">
    <property type="term" value="F:phosphoric ester hydrolase activity"/>
    <property type="evidence" value="ECO:0007669"/>
    <property type="project" value="UniProtKB-ARBA"/>
</dbReference>
<feature type="chain" id="PRO_5002455380" evidence="2">
    <location>
        <begin position="27"/>
        <end position="641"/>
    </location>
</feature>
<dbReference type="Proteomes" id="UP000033710">
    <property type="component" value="Unassembled WGS sequence"/>
</dbReference>
<dbReference type="VEuPathDB" id="FungiDB:SPSK_07019"/>
<gene>
    <name evidence="3" type="ORF">SPSK_07019</name>
</gene>
<dbReference type="GeneID" id="27668966"/>
<evidence type="ECO:0000256" key="2">
    <source>
        <dbReference type="SAM" id="SignalP"/>
    </source>
</evidence>
<dbReference type="RefSeq" id="XP_016591214.1">
    <property type="nucleotide sequence ID" value="XM_016733689.1"/>
</dbReference>
<accession>A0A0F2MFR5</accession>
<keyword evidence="1" id="KW-0378">Hydrolase</keyword>
<feature type="signal peptide" evidence="2">
    <location>
        <begin position="1"/>
        <end position="26"/>
    </location>
</feature>
<dbReference type="PANTHER" id="PTHR31956">
    <property type="entry name" value="NON-SPECIFIC PHOSPHOLIPASE C4-RELATED"/>
    <property type="match status" value="1"/>
</dbReference>
<organism evidence="3 4">
    <name type="scientific">Sporothrix schenckii 1099-18</name>
    <dbReference type="NCBI Taxonomy" id="1397361"/>
    <lineage>
        <taxon>Eukaryota</taxon>
        <taxon>Fungi</taxon>
        <taxon>Dikarya</taxon>
        <taxon>Ascomycota</taxon>
        <taxon>Pezizomycotina</taxon>
        <taxon>Sordariomycetes</taxon>
        <taxon>Sordariomycetidae</taxon>
        <taxon>Ophiostomatales</taxon>
        <taxon>Ophiostomataceae</taxon>
        <taxon>Sporothrix</taxon>
    </lineage>
</organism>
<name>A0A0F2MFR5_SPOSC</name>
<dbReference type="InterPro" id="IPR008999">
    <property type="entry name" value="Actin-crosslinking"/>
</dbReference>
<evidence type="ECO:0000256" key="1">
    <source>
        <dbReference type="ARBA" id="ARBA00022801"/>
    </source>
</evidence>
<protein>
    <submittedName>
        <fullName evidence="3">Phospholipase C</fullName>
    </submittedName>
</protein>
<dbReference type="SUPFAM" id="SSF50405">
    <property type="entry name" value="Actin-crosslinking proteins"/>
    <property type="match status" value="1"/>
</dbReference>
<evidence type="ECO:0000313" key="4">
    <source>
        <dbReference type="Proteomes" id="UP000033710"/>
    </source>
</evidence>
<proteinExistence type="predicted"/>
<dbReference type="CDD" id="cd16014">
    <property type="entry name" value="PLC"/>
    <property type="match status" value="1"/>
</dbReference>
<dbReference type="InterPro" id="IPR017850">
    <property type="entry name" value="Alkaline_phosphatase_core_sf"/>
</dbReference>
<dbReference type="Gene3D" id="3.40.720.10">
    <property type="entry name" value="Alkaline Phosphatase, subunit A"/>
    <property type="match status" value="2"/>
</dbReference>
<dbReference type="OrthoDB" id="5135119at2759"/>
<dbReference type="PANTHER" id="PTHR31956:SF1">
    <property type="entry name" value="NON-SPECIFIC PHOSPHOLIPASE C1"/>
    <property type="match status" value="1"/>
</dbReference>
<evidence type="ECO:0000313" key="3">
    <source>
        <dbReference type="EMBL" id="KJR88538.1"/>
    </source>
</evidence>
<dbReference type="EMBL" id="AXCR01000004">
    <property type="protein sequence ID" value="KJR88538.1"/>
    <property type="molecule type" value="Genomic_DNA"/>
</dbReference>
<dbReference type="Pfam" id="PF04185">
    <property type="entry name" value="Phosphoesterase"/>
    <property type="match status" value="1"/>
</dbReference>